<feature type="transmembrane region" description="Helical" evidence="1">
    <location>
        <begin position="99"/>
        <end position="119"/>
    </location>
</feature>
<gene>
    <name evidence="2" type="ORF">ABFB10_16620</name>
</gene>
<name>A0AAW9SRM0_9RHOB</name>
<reference evidence="2 3" key="1">
    <citation type="submission" date="2024-05" db="EMBL/GenBank/DDBJ databases">
        <title>Genome sequence of Ponticoccus litoralis KCCM 90028.</title>
        <authorList>
            <person name="Kim J.M."/>
            <person name="Lee J.K."/>
            <person name="Choi B.J."/>
            <person name="Bayburt H."/>
            <person name="Baek J.H."/>
            <person name="Jeon C.O."/>
        </authorList>
    </citation>
    <scope>NUCLEOTIDE SEQUENCE [LARGE SCALE GENOMIC DNA]</scope>
    <source>
        <strain evidence="2 3">KCCM 90028</strain>
    </source>
</reference>
<dbReference type="Pfam" id="PF05656">
    <property type="entry name" value="DUF805"/>
    <property type="match status" value="1"/>
</dbReference>
<sequence length="130" mass="14089">MGNGGYTGGSAYSREVGYGEALKLFFANYIKFEGRSNRGEYWKAVLLLIVINIVVGVVDTILTGAGGVPFLGMIFSLVTLVPSLAIGARRLHDIGKSGWWLLIGLIPLIGFIILIVWFAKKPDPAQNQYG</sequence>
<dbReference type="InterPro" id="IPR008523">
    <property type="entry name" value="DUF805"/>
</dbReference>
<keyword evidence="1" id="KW-0472">Membrane</keyword>
<dbReference type="RefSeq" id="WP_347167353.1">
    <property type="nucleotide sequence ID" value="NZ_JBDNCH010000002.1"/>
</dbReference>
<proteinExistence type="predicted"/>
<evidence type="ECO:0000313" key="3">
    <source>
        <dbReference type="Proteomes" id="UP001428774"/>
    </source>
</evidence>
<protein>
    <submittedName>
        <fullName evidence="2">DUF805 domain-containing protein</fullName>
    </submittedName>
</protein>
<accession>A0AAW9SRM0</accession>
<keyword evidence="3" id="KW-1185">Reference proteome</keyword>
<organism evidence="2 3">
    <name type="scientific">Ponticoccus litoralis</name>
    <dbReference type="NCBI Taxonomy" id="422297"/>
    <lineage>
        <taxon>Bacteria</taxon>
        <taxon>Pseudomonadati</taxon>
        <taxon>Pseudomonadota</taxon>
        <taxon>Alphaproteobacteria</taxon>
        <taxon>Rhodobacterales</taxon>
        <taxon>Roseobacteraceae</taxon>
        <taxon>Ponticoccus</taxon>
    </lineage>
</organism>
<evidence type="ECO:0000313" key="2">
    <source>
        <dbReference type="EMBL" id="MEN9062372.1"/>
    </source>
</evidence>
<keyword evidence="1" id="KW-1133">Transmembrane helix</keyword>
<dbReference type="Proteomes" id="UP001428774">
    <property type="component" value="Unassembled WGS sequence"/>
</dbReference>
<feature type="transmembrane region" description="Helical" evidence="1">
    <location>
        <begin position="41"/>
        <end position="62"/>
    </location>
</feature>
<evidence type="ECO:0000256" key="1">
    <source>
        <dbReference type="SAM" id="Phobius"/>
    </source>
</evidence>
<feature type="transmembrane region" description="Helical" evidence="1">
    <location>
        <begin position="68"/>
        <end position="87"/>
    </location>
</feature>
<comment type="caution">
    <text evidence="2">The sequence shown here is derived from an EMBL/GenBank/DDBJ whole genome shotgun (WGS) entry which is preliminary data.</text>
</comment>
<dbReference type="PANTHER" id="PTHR34980:SF2">
    <property type="entry name" value="INNER MEMBRANE PROTEIN YHAH-RELATED"/>
    <property type="match status" value="1"/>
</dbReference>
<keyword evidence="1" id="KW-0812">Transmembrane</keyword>
<dbReference type="GO" id="GO:0005886">
    <property type="term" value="C:plasma membrane"/>
    <property type="evidence" value="ECO:0007669"/>
    <property type="project" value="TreeGrafter"/>
</dbReference>
<dbReference type="AlphaFoldDB" id="A0AAW9SRM0"/>
<dbReference type="EMBL" id="JBDNCH010000002">
    <property type="protein sequence ID" value="MEN9062372.1"/>
    <property type="molecule type" value="Genomic_DNA"/>
</dbReference>
<dbReference type="PANTHER" id="PTHR34980">
    <property type="entry name" value="INNER MEMBRANE PROTEIN-RELATED-RELATED"/>
    <property type="match status" value="1"/>
</dbReference>